<reference evidence="2 3" key="1">
    <citation type="submission" date="2023-01" db="EMBL/GenBank/DDBJ databases">
        <title>Draft genome sequence of Nocardiopsis sp. RSe5-2 isolated from halophytes.</title>
        <authorList>
            <person name="Duangmal K."/>
            <person name="Chantavorakit T."/>
        </authorList>
    </citation>
    <scope>NUCLEOTIDE SEQUENCE [LARGE SCALE GENOMIC DNA]</scope>
    <source>
        <strain evidence="2 3">RSe5-2</strain>
    </source>
</reference>
<evidence type="ECO:0000313" key="2">
    <source>
        <dbReference type="EMBL" id="MDA2810915.1"/>
    </source>
</evidence>
<dbReference type="EMBL" id="JAQFWQ010000021">
    <property type="protein sequence ID" value="MDA2810915.1"/>
    <property type="molecule type" value="Genomic_DNA"/>
</dbReference>
<dbReference type="Gene3D" id="3.30.1330.230">
    <property type="match status" value="1"/>
</dbReference>
<dbReference type="RefSeq" id="WP_270685313.1">
    <property type="nucleotide sequence ID" value="NZ_JAQFWQ010000021.1"/>
</dbReference>
<dbReference type="PROSITE" id="PS51664">
    <property type="entry name" value="YCAO"/>
    <property type="match status" value="1"/>
</dbReference>
<comment type="caution">
    <text evidence="2">The sequence shown here is derived from an EMBL/GenBank/DDBJ whole genome shotgun (WGS) entry which is preliminary data.</text>
</comment>
<protein>
    <submittedName>
        <fullName evidence="2">YcaO-like family protein</fullName>
    </submittedName>
</protein>
<dbReference type="Pfam" id="PF02624">
    <property type="entry name" value="YcaO"/>
    <property type="match status" value="1"/>
</dbReference>
<proteinExistence type="predicted"/>
<evidence type="ECO:0000313" key="3">
    <source>
        <dbReference type="Proteomes" id="UP001527866"/>
    </source>
</evidence>
<accession>A0ABT4U1W2</accession>
<dbReference type="Proteomes" id="UP001527866">
    <property type="component" value="Unassembled WGS sequence"/>
</dbReference>
<feature type="domain" description="YcaO" evidence="1">
    <location>
        <begin position="26"/>
        <end position="338"/>
    </location>
</feature>
<dbReference type="InterPro" id="IPR003776">
    <property type="entry name" value="YcaO-like_dom"/>
</dbReference>
<evidence type="ECO:0000259" key="1">
    <source>
        <dbReference type="PROSITE" id="PS51664"/>
    </source>
</evidence>
<gene>
    <name evidence="2" type="ORF">O4J56_09735</name>
</gene>
<name>A0ABT4U1W2_9ACTN</name>
<organism evidence="2 3">
    <name type="scientific">Nocardiopsis endophytica</name>
    <dbReference type="NCBI Taxonomy" id="3018445"/>
    <lineage>
        <taxon>Bacteria</taxon>
        <taxon>Bacillati</taxon>
        <taxon>Actinomycetota</taxon>
        <taxon>Actinomycetes</taxon>
        <taxon>Streptosporangiales</taxon>
        <taxon>Nocardiopsidaceae</taxon>
        <taxon>Nocardiopsis</taxon>
    </lineage>
</organism>
<keyword evidence="3" id="KW-1185">Reference proteome</keyword>
<sequence length="338" mass="35948">MKTWPILAGTLFLATHRGPAETAVGGACDTDPERAAARAEAEYTERTALIENGPGLLRRRADLLGGGVPTIAPVPALDDEEWWLPGTALGGAGPPRPAAVPAITSLLKWTDGRPLRWKQSSVGTAAHPDPAVAAETALLETLERHAVRRVWHGTARLEAVDAHLEPALPEGVRAELDRAGLAVRVWRIHDDLPVSAVLAAVLRRDKEQITFGACARRAADLRPAVRHAVCEAVSVRAALANASSDPAEVARPREMARRQNDFLDHLSAMEVPVAHPADPAATADLGAAVARRFGADPVAADLSPREGPPVVRVVIPHPEFLLPADSESRYALSPGYIE</sequence>